<dbReference type="AlphaFoldDB" id="Q2G765"/>
<reference evidence="17" key="1">
    <citation type="submission" date="2006-01" db="EMBL/GenBank/DDBJ databases">
        <title>Complete sequence of Novosphingobium aromaticivorans DSM 12444.</title>
        <authorList>
            <consortium name="US DOE Joint Genome Institute"/>
            <person name="Copeland A."/>
            <person name="Lucas S."/>
            <person name="Lapidus A."/>
            <person name="Barry K."/>
            <person name="Detter J.C."/>
            <person name="Glavina T."/>
            <person name="Hammon N."/>
            <person name="Israni S."/>
            <person name="Pitluck S."/>
            <person name="Chain P."/>
            <person name="Malfatti S."/>
            <person name="Shin M."/>
            <person name="Vergez L."/>
            <person name="Schmutz J."/>
            <person name="Larimer F."/>
            <person name="Land M."/>
            <person name="Kyrpides N."/>
            <person name="Ivanova N."/>
            <person name="Fredrickson J."/>
            <person name="Balkwill D."/>
            <person name="Romine M.F."/>
            <person name="Richardson P."/>
        </authorList>
    </citation>
    <scope>NUCLEOTIDE SEQUENCE [LARGE SCALE GENOMIC DNA]</scope>
    <source>
        <strain evidence="17">ATCC 700278 / DSM 12444 / CCUG 56034 / CIP 105152 / NBRC 16084 / F199</strain>
    </source>
</reference>
<keyword evidence="2 11" id="KW-0813">Transport</keyword>
<evidence type="ECO:0000256" key="10">
    <source>
        <dbReference type="ARBA" id="ARBA00023237"/>
    </source>
</evidence>
<keyword evidence="6" id="KW-0408">Iron</keyword>
<dbReference type="KEGG" id="nar:Saro_1868"/>
<evidence type="ECO:0000313" key="16">
    <source>
        <dbReference type="EMBL" id="ABD26308.1"/>
    </source>
</evidence>
<evidence type="ECO:0000256" key="1">
    <source>
        <dbReference type="ARBA" id="ARBA00004571"/>
    </source>
</evidence>
<keyword evidence="5 11" id="KW-0812">Transmembrane</keyword>
<dbReference type="Proteomes" id="UP000009134">
    <property type="component" value="Chromosome"/>
</dbReference>
<dbReference type="SUPFAM" id="SSF56935">
    <property type="entry name" value="Porins"/>
    <property type="match status" value="1"/>
</dbReference>
<keyword evidence="17" id="KW-1185">Reference proteome</keyword>
<gene>
    <name evidence="16" type="ordered locus">Saro_1868</name>
</gene>
<evidence type="ECO:0000259" key="14">
    <source>
        <dbReference type="Pfam" id="PF00593"/>
    </source>
</evidence>
<feature type="domain" description="TonB-dependent receptor plug" evidence="15">
    <location>
        <begin position="63"/>
        <end position="175"/>
    </location>
</feature>
<dbReference type="PANTHER" id="PTHR32552">
    <property type="entry name" value="FERRICHROME IRON RECEPTOR-RELATED"/>
    <property type="match status" value="1"/>
</dbReference>
<keyword evidence="8 12" id="KW-0798">TonB box</keyword>
<comment type="similarity">
    <text evidence="11 12">Belongs to the TonB-dependent receptor family.</text>
</comment>
<dbReference type="Pfam" id="PF00593">
    <property type="entry name" value="TonB_dep_Rec_b-barrel"/>
    <property type="match status" value="1"/>
</dbReference>
<dbReference type="EMBL" id="CP000248">
    <property type="protein sequence ID" value="ABD26308.1"/>
    <property type="molecule type" value="Genomic_DNA"/>
</dbReference>
<evidence type="ECO:0000256" key="5">
    <source>
        <dbReference type="ARBA" id="ARBA00022692"/>
    </source>
</evidence>
<dbReference type="PROSITE" id="PS52016">
    <property type="entry name" value="TONB_DEPENDENT_REC_3"/>
    <property type="match status" value="1"/>
</dbReference>
<dbReference type="InterPro" id="IPR012910">
    <property type="entry name" value="Plug_dom"/>
</dbReference>
<feature type="chain" id="PRO_5004207959" evidence="13">
    <location>
        <begin position="36"/>
        <end position="867"/>
    </location>
</feature>
<keyword evidence="16" id="KW-0675">Receptor</keyword>
<evidence type="ECO:0000256" key="7">
    <source>
        <dbReference type="ARBA" id="ARBA00023065"/>
    </source>
</evidence>
<dbReference type="InterPro" id="IPR036942">
    <property type="entry name" value="Beta-barrel_TonB_sf"/>
</dbReference>
<evidence type="ECO:0000256" key="8">
    <source>
        <dbReference type="ARBA" id="ARBA00023077"/>
    </source>
</evidence>
<keyword evidence="10 11" id="KW-0998">Cell outer membrane</keyword>
<dbReference type="InterPro" id="IPR000531">
    <property type="entry name" value="Beta-barrel_TonB"/>
</dbReference>
<evidence type="ECO:0000313" key="17">
    <source>
        <dbReference type="Proteomes" id="UP000009134"/>
    </source>
</evidence>
<evidence type="ECO:0000256" key="11">
    <source>
        <dbReference type="PROSITE-ProRule" id="PRU01360"/>
    </source>
</evidence>
<evidence type="ECO:0000256" key="9">
    <source>
        <dbReference type="ARBA" id="ARBA00023136"/>
    </source>
</evidence>
<feature type="domain" description="TonB-dependent receptor-like beta-barrel" evidence="14">
    <location>
        <begin position="372"/>
        <end position="831"/>
    </location>
</feature>
<keyword evidence="7" id="KW-0406">Ion transport</keyword>
<protein>
    <submittedName>
        <fullName evidence="16">TonB-dependent receptor</fullName>
    </submittedName>
</protein>
<dbReference type="Gene3D" id="2.40.170.20">
    <property type="entry name" value="TonB-dependent receptor, beta-barrel domain"/>
    <property type="match status" value="2"/>
</dbReference>
<dbReference type="Pfam" id="PF07715">
    <property type="entry name" value="Plug"/>
    <property type="match status" value="1"/>
</dbReference>
<evidence type="ECO:0000256" key="6">
    <source>
        <dbReference type="ARBA" id="ARBA00023004"/>
    </source>
</evidence>
<evidence type="ECO:0000256" key="13">
    <source>
        <dbReference type="SAM" id="SignalP"/>
    </source>
</evidence>
<name>Q2G765_NOVAD</name>
<dbReference type="HOGENOM" id="CLU_008287_15_2_5"/>
<evidence type="ECO:0000256" key="12">
    <source>
        <dbReference type="RuleBase" id="RU003357"/>
    </source>
</evidence>
<sequence length="867" mass="92773">MPGASSKNQQGETNMRFASISIAALATAIAAPAFAQDQAQADDTRSGGIAEIVVTAQKRAENVQDVPIAITAFTAGALQERAVGDVSALSGITPNVTLDASTPFSGSSAVLGATIRGIGSSDFAFNIDPAVGVYLDGVYLGRSIGANQDLLDVERIEVLKGPQGTLFGRNTIGGAISIVTHNPGDEFHAKGDVTVGRFNRIQARGLVDIPLAPGLSSSVAFGLHKRDGFQKRVAYSDPGANDSFTLFPASGYETRSRQGGDNSWNLRGKLRWDDGGKFRATFSADYTNIDQDSTANTVLAVTPIPGPFAGVAENNIPGTALDVVTGSSGFLFAGLYNFCIGATAQQIADRNATNLCGPRSSVNGYLTLPGLASRNVDGDPYNDLLPYDGRWVNTDKDVSYANGNNFSKLKQWGLGLNLEYDLTDNIALKSITSYREVDFKAGVDLDNSPLPILQTSFIVDQYQFSQEVQLTGSAMDGALNFVLGGYGFKENGDLRDFVTFSAGLLQVDGPGKVDTEAYAGFGQVDWRVNDLIGISVGARYTKENKRYDGAQSDINGFNYKLFNCMALDPATGNPSAECAAGVGFPIPSEPFRYYPTSPNKQTFDDFSYKLGLQLHPTEDVMAYGSFSRGYKTGGWTTRLSNPLPVAPTFGEEVAETFEAGVKSTLLDRRLQLNAAVFTTKYKGIQLNFQQGVSPTIQNAGDARIKGFEIEAVAAPADGFTITASAGYLDAYYTNVLAPAQVAPNPFQLGVQKGSALPKAPEWKFNVSPRYEVAVGNGKIVALADWTHTTGMRNDTEGTILLLRPTTDIVNASLQYQAPDNQWNLTVGGTNITNERYLVTGQAQIAGGQIYGTYSRPAEWYVRLGFEF</sequence>
<dbReference type="GO" id="GO:0009279">
    <property type="term" value="C:cell outer membrane"/>
    <property type="evidence" value="ECO:0007669"/>
    <property type="project" value="UniProtKB-SubCell"/>
</dbReference>
<evidence type="ECO:0000256" key="4">
    <source>
        <dbReference type="ARBA" id="ARBA00022496"/>
    </source>
</evidence>
<dbReference type="STRING" id="279238.Saro_1868"/>
<accession>Q2G765</accession>
<feature type="signal peptide" evidence="13">
    <location>
        <begin position="1"/>
        <end position="35"/>
    </location>
</feature>
<evidence type="ECO:0000259" key="15">
    <source>
        <dbReference type="Pfam" id="PF07715"/>
    </source>
</evidence>
<evidence type="ECO:0000256" key="3">
    <source>
        <dbReference type="ARBA" id="ARBA00022452"/>
    </source>
</evidence>
<keyword evidence="3 11" id="KW-1134">Transmembrane beta strand</keyword>
<keyword evidence="4" id="KW-0410">Iron transport</keyword>
<keyword evidence="13" id="KW-0732">Signal</keyword>
<evidence type="ECO:0000256" key="2">
    <source>
        <dbReference type="ARBA" id="ARBA00022448"/>
    </source>
</evidence>
<proteinExistence type="inferred from homology"/>
<dbReference type="eggNOG" id="COG1629">
    <property type="taxonomic scope" value="Bacteria"/>
</dbReference>
<dbReference type="GO" id="GO:0006826">
    <property type="term" value="P:iron ion transport"/>
    <property type="evidence" value="ECO:0007669"/>
    <property type="project" value="UniProtKB-KW"/>
</dbReference>
<dbReference type="InterPro" id="IPR039426">
    <property type="entry name" value="TonB-dep_rcpt-like"/>
</dbReference>
<dbReference type="eggNOG" id="COG4773">
    <property type="taxonomic scope" value="Bacteria"/>
</dbReference>
<keyword evidence="9 11" id="KW-0472">Membrane</keyword>
<comment type="subcellular location">
    <subcellularLocation>
        <location evidence="1 11">Cell outer membrane</location>
        <topology evidence="1 11">Multi-pass membrane protein</topology>
    </subcellularLocation>
</comment>
<organism evidence="16 17">
    <name type="scientific">Novosphingobium aromaticivorans (strain ATCC 700278 / DSM 12444 / CCUG 56034 / CIP 105152 / NBRC 16084 / F199)</name>
    <dbReference type="NCBI Taxonomy" id="279238"/>
    <lineage>
        <taxon>Bacteria</taxon>
        <taxon>Pseudomonadati</taxon>
        <taxon>Pseudomonadota</taxon>
        <taxon>Alphaproteobacteria</taxon>
        <taxon>Sphingomonadales</taxon>
        <taxon>Sphingomonadaceae</taxon>
        <taxon>Novosphingobium</taxon>
    </lineage>
</organism>
<dbReference type="PANTHER" id="PTHR32552:SF81">
    <property type="entry name" value="TONB-DEPENDENT OUTER MEMBRANE RECEPTOR"/>
    <property type="match status" value="1"/>
</dbReference>